<comment type="caution">
    <text evidence="1">The sequence shown here is derived from an EMBL/GenBank/DDBJ whole genome shotgun (WGS) entry which is preliminary data.</text>
</comment>
<protein>
    <recommendedName>
        <fullName evidence="3">Lipoprotein</fullName>
    </recommendedName>
</protein>
<evidence type="ECO:0008006" key="3">
    <source>
        <dbReference type="Google" id="ProtNLM"/>
    </source>
</evidence>
<accession>A0ABP1ZZI7</accession>
<proteinExistence type="predicted"/>
<name>A0ABP1ZZI7_9GAMM</name>
<gene>
    <name evidence="1" type="ORF">ERS137968_04729</name>
</gene>
<dbReference type="Proteomes" id="UP000044625">
    <property type="component" value="Unassembled WGS sequence"/>
</dbReference>
<evidence type="ECO:0000313" key="1">
    <source>
        <dbReference type="EMBL" id="CRY69577.1"/>
    </source>
</evidence>
<dbReference type="EMBL" id="CWJL01000068">
    <property type="protein sequence ID" value="CRY69577.1"/>
    <property type="molecule type" value="Genomic_DNA"/>
</dbReference>
<evidence type="ECO:0000313" key="2">
    <source>
        <dbReference type="Proteomes" id="UP000044625"/>
    </source>
</evidence>
<organism evidence="1 2">
    <name type="scientific">Yersinia pekkanenii</name>
    <dbReference type="NCBI Taxonomy" id="1288385"/>
    <lineage>
        <taxon>Bacteria</taxon>
        <taxon>Pseudomonadati</taxon>
        <taxon>Pseudomonadota</taxon>
        <taxon>Gammaproteobacteria</taxon>
        <taxon>Enterobacterales</taxon>
        <taxon>Yersiniaceae</taxon>
        <taxon>Yersinia</taxon>
    </lineage>
</organism>
<reference evidence="1 2" key="1">
    <citation type="submission" date="2015-03" db="EMBL/GenBank/DDBJ databases">
        <authorList>
            <consortium name="Pathogen Informatics"/>
            <person name="Murphy D."/>
        </authorList>
    </citation>
    <scope>NUCLEOTIDE SEQUENCE [LARGE SCALE GENOMIC DNA]</scope>
    <source>
        <strain evidence="2">type strain: CIP110230</strain>
    </source>
</reference>
<keyword evidence="2" id="KW-1185">Reference proteome</keyword>
<sequence length="267" mass="30274">MHLFVLNPLWEKKLKLSNCLSLLALILPLSGCASRPDYTLNPPASSEWVTVTVKLPSEMEVLPLDVLYRSDKCQREVYDEKTESHTSRDRGVNPHLITLQNSGDIRQARVALEGGGKCEWKLSGIRVGLQLARTLPLVTGKNIISTNYVFDFDNEGYRNAFGEGAAKKTTGDLYLKSEFFPIITHHRDNEVTIKLFGGDTRYEQWNRYYRVYNIKQIVIEPVVYLSKVVTLNPPKLLPGNITATYPDGSKEEIPNVNPNYEKLLSMK</sequence>